<organism evidence="2 3">
    <name type="scientific">Podospora bellae-mahoneyi</name>
    <dbReference type="NCBI Taxonomy" id="2093777"/>
    <lineage>
        <taxon>Eukaryota</taxon>
        <taxon>Fungi</taxon>
        <taxon>Dikarya</taxon>
        <taxon>Ascomycota</taxon>
        <taxon>Pezizomycotina</taxon>
        <taxon>Sordariomycetes</taxon>
        <taxon>Sordariomycetidae</taxon>
        <taxon>Sordariales</taxon>
        <taxon>Podosporaceae</taxon>
        <taxon>Podospora</taxon>
    </lineage>
</organism>
<evidence type="ECO:0000313" key="2">
    <source>
        <dbReference type="EMBL" id="KAK4644509.1"/>
    </source>
</evidence>
<dbReference type="Proteomes" id="UP001322138">
    <property type="component" value="Unassembled WGS sequence"/>
</dbReference>
<protein>
    <submittedName>
        <fullName evidence="2">Karyopherin</fullName>
    </submittedName>
</protein>
<evidence type="ECO:0000256" key="1">
    <source>
        <dbReference type="SAM" id="MobiDB-lite"/>
    </source>
</evidence>
<dbReference type="GeneID" id="87897169"/>
<proteinExistence type="predicted"/>
<comment type="caution">
    <text evidence="2">The sequence shown here is derived from an EMBL/GenBank/DDBJ whole genome shotgun (WGS) entry which is preliminary data.</text>
</comment>
<evidence type="ECO:0000313" key="3">
    <source>
        <dbReference type="Proteomes" id="UP001322138"/>
    </source>
</evidence>
<keyword evidence="3" id="KW-1185">Reference proteome</keyword>
<reference evidence="2 3" key="1">
    <citation type="journal article" date="2023" name="bioRxiv">
        <title>High-quality genome assemblies of four members of thePodospora anserinaspecies complex.</title>
        <authorList>
            <person name="Ament-Velasquez S.L."/>
            <person name="Vogan A.A."/>
            <person name="Wallerman O."/>
            <person name="Hartmann F."/>
            <person name="Gautier V."/>
            <person name="Silar P."/>
            <person name="Giraud T."/>
            <person name="Johannesson H."/>
        </authorList>
    </citation>
    <scope>NUCLEOTIDE SEQUENCE [LARGE SCALE GENOMIC DNA]</scope>
    <source>
        <strain evidence="2 3">CBS 112042</strain>
    </source>
</reference>
<sequence length="88" mass="9899">MHLPTHLPLHSSSNLRHRPPAPTVSNRHPSQTFLELCSSCLTRHESLPEDTEDPTYVLLLEETVPPPSLAGDNNAEKFRLVVDFFSNL</sequence>
<gene>
    <name evidence="2" type="primary">MSN5_3</name>
    <name evidence="2" type="ORF">QC761_305424</name>
</gene>
<accession>A0ABR0FL00</accession>
<feature type="region of interest" description="Disordered" evidence="1">
    <location>
        <begin position="1"/>
        <end position="28"/>
    </location>
</feature>
<name>A0ABR0FL00_9PEZI</name>
<dbReference type="EMBL" id="JAFFGZ010000005">
    <property type="protein sequence ID" value="KAK4644509.1"/>
    <property type="molecule type" value="Genomic_DNA"/>
</dbReference>
<dbReference type="RefSeq" id="XP_062733485.1">
    <property type="nucleotide sequence ID" value="XM_062877687.1"/>
</dbReference>